<dbReference type="EMBL" id="CP022355">
    <property type="protein sequence ID" value="ASK77717.1"/>
    <property type="molecule type" value="Genomic_DNA"/>
</dbReference>
<dbReference type="NCBIfam" id="TIGR00706">
    <property type="entry name" value="SppA_dom"/>
    <property type="match status" value="1"/>
</dbReference>
<dbReference type="AlphaFoldDB" id="A0A220VBD4"/>
<dbReference type="Gene3D" id="6.20.330.10">
    <property type="match status" value="1"/>
</dbReference>
<protein>
    <submittedName>
        <fullName evidence="6">Signal peptide peptidase SppA</fullName>
    </submittedName>
</protein>
<dbReference type="Pfam" id="PF01343">
    <property type="entry name" value="Peptidase_S49"/>
    <property type="match status" value="1"/>
</dbReference>
<reference evidence="6 7" key="1">
    <citation type="journal article" date="2016" name="Int. J. Syst. Evol. Microbiol.">
        <title>Paraphotobacterium marinum gen. nov., sp. nov., a member of the family Vibrionaceae, isolated from surface seawater.</title>
        <authorList>
            <person name="Huang Z."/>
            <person name="Dong C."/>
            <person name="Shao Z."/>
        </authorList>
    </citation>
    <scope>NUCLEOTIDE SEQUENCE [LARGE SCALE GENOMIC DNA]</scope>
    <source>
        <strain evidence="6 7">NSCS20N07D</strain>
    </source>
</reference>
<dbReference type="Proteomes" id="UP000242175">
    <property type="component" value="Chromosome large"/>
</dbReference>
<dbReference type="InterPro" id="IPR047272">
    <property type="entry name" value="S49_SppA_C"/>
</dbReference>
<comment type="similarity">
    <text evidence="1">Belongs to the peptidase S49 family.</text>
</comment>
<organism evidence="6 7">
    <name type="scientific">Paraphotobacterium marinum</name>
    <dbReference type="NCBI Taxonomy" id="1755811"/>
    <lineage>
        <taxon>Bacteria</taxon>
        <taxon>Pseudomonadati</taxon>
        <taxon>Pseudomonadota</taxon>
        <taxon>Gammaproteobacteria</taxon>
        <taxon>Vibrionales</taxon>
        <taxon>Vibrionaceae</taxon>
        <taxon>Paraphotobacterium</taxon>
    </lineage>
</organism>
<evidence type="ECO:0000256" key="3">
    <source>
        <dbReference type="ARBA" id="ARBA00022801"/>
    </source>
</evidence>
<evidence type="ECO:0000256" key="2">
    <source>
        <dbReference type="ARBA" id="ARBA00022670"/>
    </source>
</evidence>
<evidence type="ECO:0000313" key="7">
    <source>
        <dbReference type="Proteomes" id="UP000242175"/>
    </source>
</evidence>
<keyword evidence="4" id="KW-0720">Serine protease</keyword>
<dbReference type="Gene3D" id="3.90.226.10">
    <property type="entry name" value="2-enoyl-CoA Hydratase, Chain A, domain 1"/>
    <property type="match status" value="1"/>
</dbReference>
<evidence type="ECO:0000256" key="4">
    <source>
        <dbReference type="ARBA" id="ARBA00022825"/>
    </source>
</evidence>
<evidence type="ECO:0000259" key="5">
    <source>
        <dbReference type="Pfam" id="PF01343"/>
    </source>
</evidence>
<accession>A0A220VBD4</accession>
<dbReference type="InterPro" id="IPR029045">
    <property type="entry name" value="ClpP/crotonase-like_dom_sf"/>
</dbReference>
<dbReference type="InterPro" id="IPR004635">
    <property type="entry name" value="Pept_S49_SppA"/>
</dbReference>
<dbReference type="GO" id="GO:0008236">
    <property type="term" value="F:serine-type peptidase activity"/>
    <property type="evidence" value="ECO:0007669"/>
    <property type="project" value="UniProtKB-KW"/>
</dbReference>
<keyword evidence="3" id="KW-0378">Hydrolase</keyword>
<proteinExistence type="inferred from homology"/>
<dbReference type="PANTHER" id="PTHR33209">
    <property type="entry name" value="PROTEASE 4"/>
    <property type="match status" value="1"/>
</dbReference>
<evidence type="ECO:0000256" key="1">
    <source>
        <dbReference type="ARBA" id="ARBA00008683"/>
    </source>
</evidence>
<evidence type="ECO:0000313" key="6">
    <source>
        <dbReference type="EMBL" id="ASK77717.1"/>
    </source>
</evidence>
<dbReference type="InterPro" id="IPR002142">
    <property type="entry name" value="Peptidase_S49"/>
</dbReference>
<dbReference type="CDD" id="cd07023">
    <property type="entry name" value="S49_Sppa_N_C"/>
    <property type="match status" value="1"/>
</dbReference>
<keyword evidence="2" id="KW-0645">Protease</keyword>
<dbReference type="SUPFAM" id="SSF52096">
    <property type="entry name" value="ClpP/crotonase"/>
    <property type="match status" value="1"/>
</dbReference>
<dbReference type="GO" id="GO:0006508">
    <property type="term" value="P:proteolysis"/>
    <property type="evidence" value="ECO:0007669"/>
    <property type="project" value="UniProtKB-KW"/>
</dbReference>
<dbReference type="PANTHER" id="PTHR33209:SF1">
    <property type="entry name" value="PEPTIDASE S49 DOMAIN-CONTAINING PROTEIN"/>
    <property type="match status" value="1"/>
</dbReference>
<feature type="domain" description="Peptidase S49" evidence="5">
    <location>
        <begin position="65"/>
        <end position="215"/>
    </location>
</feature>
<name>A0A220VBD4_9GAMM</name>
<keyword evidence="7" id="KW-1185">Reference proteome</keyword>
<sequence>MAVVVAEGEIVDNDNIPNTINAKDLISRLETIKTIPSIKSVVIRVNSPGGSAFASANIRDEILQLKAAGKKVIISMSSYAASGGYWISMSADKIIANANTLTGSIGIFAIYPTFKNSLKEIGIDSDGYYTTPISKMSQTQNLSPKMSEFIQINVDHGYKKFIQLVSKSRKIPLNQVQKIAQGRVWTGEDALKVGLVDQLGDFDEAIQEAKALSKLKTAKILWMQKSDNTNISNSLGMFVMDSIGVSTKIKNLVNTNLILQPLLSLQDPKGQYALCIQCDGLYQ</sequence>
<dbReference type="KEGG" id="pmai:CF386_00745"/>
<gene>
    <name evidence="6" type="primary">sppA</name>
    <name evidence="6" type="ORF">CF386_00745</name>
</gene>